<keyword evidence="11" id="KW-1185">Reference proteome</keyword>
<dbReference type="GO" id="GO:0061061">
    <property type="term" value="P:muscle structure development"/>
    <property type="evidence" value="ECO:0007669"/>
    <property type="project" value="TreeGrafter"/>
</dbReference>
<feature type="region of interest" description="Disordered" evidence="7">
    <location>
        <begin position="324"/>
        <end position="349"/>
    </location>
</feature>
<name>A0AAD9NZZ6_RIDPI</name>
<reference evidence="10" key="1">
    <citation type="journal article" date="2023" name="Mol. Biol. Evol.">
        <title>Third-Generation Sequencing Reveals the Adaptive Role of the Epigenome in Three Deep-Sea Polychaetes.</title>
        <authorList>
            <person name="Perez M."/>
            <person name="Aroh O."/>
            <person name="Sun Y."/>
            <person name="Lan Y."/>
            <person name="Juniper S.K."/>
            <person name="Young C.R."/>
            <person name="Angers B."/>
            <person name="Qian P.Y."/>
        </authorList>
    </citation>
    <scope>NUCLEOTIDE SEQUENCE</scope>
    <source>
        <strain evidence="10">R07B-5</strain>
    </source>
</reference>
<dbReference type="GO" id="GO:0046872">
    <property type="term" value="F:metal ion binding"/>
    <property type="evidence" value="ECO:0007669"/>
    <property type="project" value="UniProtKB-KW"/>
</dbReference>
<feature type="region of interest" description="Disordered" evidence="7">
    <location>
        <begin position="252"/>
        <end position="282"/>
    </location>
</feature>
<dbReference type="GO" id="GO:0001725">
    <property type="term" value="C:stress fiber"/>
    <property type="evidence" value="ECO:0007669"/>
    <property type="project" value="TreeGrafter"/>
</dbReference>
<evidence type="ECO:0000259" key="8">
    <source>
        <dbReference type="PROSITE" id="PS50023"/>
    </source>
</evidence>
<dbReference type="FunFam" id="2.30.42.10:FF:000055">
    <property type="entry name" value="PDZ and LIM domain protein 3"/>
    <property type="match status" value="1"/>
</dbReference>
<dbReference type="Gene3D" id="2.10.110.10">
    <property type="entry name" value="Cysteine Rich Protein"/>
    <property type="match status" value="1"/>
</dbReference>
<sequence length="426" mass="45473">MCLTLSGIARAAELRGFTSLAPASARPLDFSRAQSQTAAMNPEAQTLRIVLQKEAPGQSWGFRMQGGCDFTTPLSVQMVNPGGLAERCGVMAGDAILQINNRATESMEHEEAKREILMCGESVTLLVQRGAVRVWKPKVTPMSDLRPGELPRGPEGEVYVQKTSLAANHSDSPYSNIGSTHNRAARPFPGFGGGAPANQQPVAPPQYAGGSAFAAVENSQQDYSAQQSRMTAGMAKHGLRWITCRVNINNNSEHNNNDDKGPLVSGASATGVNRDEVEGRGDSCVPTMTETEAYEEAQDFKQSKSFKILEQALHEAEVTGVEAGAAPGGGKVPGFRSVTAPTNKPPGEKKAGQYITCSVCGMLIAGVFVKIKGNPMHPECFKCCQCGKNLKNQGYFDIEGQLYCDVHAQQAAQPPGPDMVAVPTYR</sequence>
<dbReference type="InterPro" id="IPR036034">
    <property type="entry name" value="PDZ_sf"/>
</dbReference>
<dbReference type="Gene3D" id="2.30.42.10">
    <property type="match status" value="1"/>
</dbReference>
<dbReference type="SMART" id="SM00228">
    <property type="entry name" value="PDZ"/>
    <property type="match status" value="1"/>
</dbReference>
<evidence type="ECO:0000256" key="4">
    <source>
        <dbReference type="ARBA" id="ARBA00022833"/>
    </source>
</evidence>
<proteinExistence type="predicted"/>
<dbReference type="PROSITE" id="PS50106">
    <property type="entry name" value="PDZ"/>
    <property type="match status" value="1"/>
</dbReference>
<evidence type="ECO:0000256" key="3">
    <source>
        <dbReference type="ARBA" id="ARBA00022723"/>
    </source>
</evidence>
<dbReference type="SUPFAM" id="SSF50156">
    <property type="entry name" value="PDZ domain-like"/>
    <property type="match status" value="1"/>
</dbReference>
<dbReference type="InterPro" id="IPR001478">
    <property type="entry name" value="PDZ"/>
</dbReference>
<dbReference type="PANTHER" id="PTHR24214">
    <property type="entry name" value="PDZ AND LIM DOMAIN PROTEIN ZASP"/>
    <property type="match status" value="1"/>
</dbReference>
<keyword evidence="5 6" id="KW-0440">LIM domain</keyword>
<protein>
    <submittedName>
        <fullName evidence="10">Uncharacterized protein</fullName>
    </submittedName>
</protein>
<dbReference type="GO" id="GO:0005912">
    <property type="term" value="C:adherens junction"/>
    <property type="evidence" value="ECO:0007669"/>
    <property type="project" value="TreeGrafter"/>
</dbReference>
<dbReference type="PANTHER" id="PTHR24214:SF38">
    <property type="entry name" value="PDZ AND LIM DOMAIN PROTEIN ZASP-RELATED"/>
    <property type="match status" value="1"/>
</dbReference>
<evidence type="ECO:0000256" key="5">
    <source>
        <dbReference type="ARBA" id="ARBA00023038"/>
    </source>
</evidence>
<dbReference type="AlphaFoldDB" id="A0AAD9NZZ6"/>
<keyword evidence="2" id="KW-0963">Cytoplasm</keyword>
<dbReference type="SUPFAM" id="SSF57716">
    <property type="entry name" value="Glucocorticoid receptor-like (DNA-binding domain)"/>
    <property type="match status" value="1"/>
</dbReference>
<dbReference type="Proteomes" id="UP001209878">
    <property type="component" value="Unassembled WGS sequence"/>
</dbReference>
<dbReference type="GO" id="GO:0030036">
    <property type="term" value="P:actin cytoskeleton organization"/>
    <property type="evidence" value="ECO:0007669"/>
    <property type="project" value="TreeGrafter"/>
</dbReference>
<comment type="caution">
    <text evidence="10">The sequence shown here is derived from an EMBL/GenBank/DDBJ whole genome shotgun (WGS) entry which is preliminary data.</text>
</comment>
<dbReference type="SMART" id="SM00132">
    <property type="entry name" value="LIM"/>
    <property type="match status" value="1"/>
</dbReference>
<comment type="subcellular location">
    <subcellularLocation>
        <location evidence="1">Cytoplasm</location>
    </subcellularLocation>
</comment>
<dbReference type="PROSITE" id="PS50023">
    <property type="entry name" value="LIM_DOMAIN_2"/>
    <property type="match status" value="1"/>
</dbReference>
<dbReference type="GO" id="GO:0003779">
    <property type="term" value="F:actin binding"/>
    <property type="evidence" value="ECO:0007669"/>
    <property type="project" value="TreeGrafter"/>
</dbReference>
<dbReference type="CDD" id="cd23068">
    <property type="entry name" value="PDZ_ZASP52-like"/>
    <property type="match status" value="1"/>
</dbReference>
<evidence type="ECO:0000256" key="1">
    <source>
        <dbReference type="ARBA" id="ARBA00004496"/>
    </source>
</evidence>
<dbReference type="Pfam" id="PF00595">
    <property type="entry name" value="PDZ"/>
    <property type="match status" value="1"/>
</dbReference>
<feature type="domain" description="LIM zinc-binding" evidence="8">
    <location>
        <begin position="355"/>
        <end position="414"/>
    </location>
</feature>
<dbReference type="EMBL" id="JAODUO010000230">
    <property type="protein sequence ID" value="KAK2185580.1"/>
    <property type="molecule type" value="Genomic_DNA"/>
</dbReference>
<gene>
    <name evidence="10" type="ORF">NP493_228g09031</name>
</gene>
<keyword evidence="4 6" id="KW-0862">Zinc</keyword>
<evidence type="ECO:0000259" key="9">
    <source>
        <dbReference type="PROSITE" id="PS50106"/>
    </source>
</evidence>
<evidence type="ECO:0000313" key="11">
    <source>
        <dbReference type="Proteomes" id="UP001209878"/>
    </source>
</evidence>
<evidence type="ECO:0000256" key="6">
    <source>
        <dbReference type="PROSITE-ProRule" id="PRU00125"/>
    </source>
</evidence>
<evidence type="ECO:0000313" key="10">
    <source>
        <dbReference type="EMBL" id="KAK2185580.1"/>
    </source>
</evidence>
<feature type="domain" description="PDZ" evidence="9">
    <location>
        <begin position="48"/>
        <end position="131"/>
    </location>
</feature>
<dbReference type="GO" id="GO:0030018">
    <property type="term" value="C:Z disc"/>
    <property type="evidence" value="ECO:0007669"/>
    <property type="project" value="TreeGrafter"/>
</dbReference>
<organism evidence="10 11">
    <name type="scientific">Ridgeia piscesae</name>
    <name type="common">Tubeworm</name>
    <dbReference type="NCBI Taxonomy" id="27915"/>
    <lineage>
        <taxon>Eukaryota</taxon>
        <taxon>Metazoa</taxon>
        <taxon>Spiralia</taxon>
        <taxon>Lophotrochozoa</taxon>
        <taxon>Annelida</taxon>
        <taxon>Polychaeta</taxon>
        <taxon>Sedentaria</taxon>
        <taxon>Canalipalpata</taxon>
        <taxon>Sabellida</taxon>
        <taxon>Siboglinidae</taxon>
        <taxon>Ridgeia</taxon>
    </lineage>
</organism>
<keyword evidence="3 6" id="KW-0479">Metal-binding</keyword>
<dbReference type="GO" id="GO:0031941">
    <property type="term" value="C:filamentous actin"/>
    <property type="evidence" value="ECO:0007669"/>
    <property type="project" value="TreeGrafter"/>
</dbReference>
<dbReference type="InterPro" id="IPR001781">
    <property type="entry name" value="Znf_LIM"/>
</dbReference>
<dbReference type="GO" id="GO:0007507">
    <property type="term" value="P:heart development"/>
    <property type="evidence" value="ECO:0007669"/>
    <property type="project" value="TreeGrafter"/>
</dbReference>
<evidence type="ECO:0000256" key="2">
    <source>
        <dbReference type="ARBA" id="ARBA00022490"/>
    </source>
</evidence>
<dbReference type="Pfam" id="PF00412">
    <property type="entry name" value="LIM"/>
    <property type="match status" value="1"/>
</dbReference>
<evidence type="ECO:0000256" key="7">
    <source>
        <dbReference type="SAM" id="MobiDB-lite"/>
    </source>
</evidence>
<dbReference type="InterPro" id="IPR050604">
    <property type="entry name" value="PDZ-LIM_domain"/>
</dbReference>
<accession>A0AAD9NZZ6</accession>
<dbReference type="GO" id="GO:0051371">
    <property type="term" value="F:muscle alpha-actinin binding"/>
    <property type="evidence" value="ECO:0007669"/>
    <property type="project" value="TreeGrafter"/>
</dbReference>